<dbReference type="Proteomes" id="UP001153076">
    <property type="component" value="Unassembled WGS sequence"/>
</dbReference>
<evidence type="ECO:0000256" key="6">
    <source>
        <dbReference type="ARBA" id="ARBA00022895"/>
    </source>
</evidence>
<dbReference type="GO" id="GO:0003697">
    <property type="term" value="F:single-stranded DNA binding"/>
    <property type="evidence" value="ECO:0007669"/>
    <property type="project" value="TreeGrafter"/>
</dbReference>
<keyword evidence="6" id="KW-0779">Telomere</keyword>
<dbReference type="InterPro" id="IPR042617">
    <property type="entry name" value="CTC1-like"/>
</dbReference>
<evidence type="ECO:0000256" key="4">
    <source>
        <dbReference type="ARBA" id="ARBA00016175"/>
    </source>
</evidence>
<proteinExistence type="inferred from homology"/>
<dbReference type="PANTHER" id="PTHR14865">
    <property type="entry name" value="CST COMPLEX SUBUNIT CTC1"/>
    <property type="match status" value="1"/>
</dbReference>
<comment type="similarity">
    <text evidence="3">Belongs to the CTC1 family.</text>
</comment>
<dbReference type="EMBL" id="JAKOGI010000288">
    <property type="protein sequence ID" value="KAJ8437655.1"/>
    <property type="molecule type" value="Genomic_DNA"/>
</dbReference>
<evidence type="ECO:0000313" key="9">
    <source>
        <dbReference type="EMBL" id="KAJ8437655.1"/>
    </source>
</evidence>
<evidence type="ECO:0000256" key="8">
    <source>
        <dbReference type="ARBA" id="ARBA00023242"/>
    </source>
</evidence>
<evidence type="ECO:0000256" key="7">
    <source>
        <dbReference type="ARBA" id="ARBA00023125"/>
    </source>
</evidence>
<accession>A0A9Q1QEG5</accession>
<comment type="subcellular location">
    <subcellularLocation>
        <location evidence="2">Chromosome</location>
        <location evidence="2">Telomere</location>
    </subcellularLocation>
    <subcellularLocation>
        <location evidence="1">Nucleus</location>
    </subcellularLocation>
</comment>
<dbReference type="GO" id="GO:0042162">
    <property type="term" value="F:telomeric DNA binding"/>
    <property type="evidence" value="ECO:0007669"/>
    <property type="project" value="TreeGrafter"/>
</dbReference>
<dbReference type="GO" id="GO:0045740">
    <property type="term" value="P:positive regulation of DNA replication"/>
    <property type="evidence" value="ECO:0007669"/>
    <property type="project" value="TreeGrafter"/>
</dbReference>
<dbReference type="GO" id="GO:1990879">
    <property type="term" value="C:CST complex"/>
    <property type="evidence" value="ECO:0007669"/>
    <property type="project" value="TreeGrafter"/>
</dbReference>
<protein>
    <recommendedName>
        <fullName evidence="4">CST complex subunit CTC1</fullName>
    </recommendedName>
</protein>
<keyword evidence="8" id="KW-0539">Nucleus</keyword>
<gene>
    <name evidence="9" type="ORF">Cgig2_028593</name>
</gene>
<dbReference type="GO" id="GO:0010833">
    <property type="term" value="P:telomere maintenance via telomere lengthening"/>
    <property type="evidence" value="ECO:0007669"/>
    <property type="project" value="TreeGrafter"/>
</dbReference>
<dbReference type="OrthoDB" id="1748021at2759"/>
<evidence type="ECO:0000256" key="1">
    <source>
        <dbReference type="ARBA" id="ARBA00004123"/>
    </source>
</evidence>
<evidence type="ECO:0000256" key="5">
    <source>
        <dbReference type="ARBA" id="ARBA00022454"/>
    </source>
</evidence>
<evidence type="ECO:0000256" key="2">
    <source>
        <dbReference type="ARBA" id="ARBA00004574"/>
    </source>
</evidence>
<evidence type="ECO:0000313" key="10">
    <source>
        <dbReference type="Proteomes" id="UP001153076"/>
    </source>
</evidence>
<dbReference type="AlphaFoldDB" id="A0A9Q1QEG5"/>
<organism evidence="9 10">
    <name type="scientific">Carnegiea gigantea</name>
    <dbReference type="NCBI Taxonomy" id="171969"/>
    <lineage>
        <taxon>Eukaryota</taxon>
        <taxon>Viridiplantae</taxon>
        <taxon>Streptophyta</taxon>
        <taxon>Embryophyta</taxon>
        <taxon>Tracheophyta</taxon>
        <taxon>Spermatophyta</taxon>
        <taxon>Magnoliopsida</taxon>
        <taxon>eudicotyledons</taxon>
        <taxon>Gunneridae</taxon>
        <taxon>Pentapetalae</taxon>
        <taxon>Caryophyllales</taxon>
        <taxon>Cactineae</taxon>
        <taxon>Cactaceae</taxon>
        <taxon>Cactoideae</taxon>
        <taxon>Echinocereeae</taxon>
        <taxon>Carnegiea</taxon>
    </lineage>
</organism>
<keyword evidence="7" id="KW-0238">DNA-binding</keyword>
<dbReference type="PANTHER" id="PTHR14865:SF2">
    <property type="entry name" value="CST COMPLEX SUBUNIT CTC1"/>
    <property type="match status" value="1"/>
</dbReference>
<comment type="caution">
    <text evidence="9">The sequence shown here is derived from an EMBL/GenBank/DDBJ whole genome shotgun (WGS) entry which is preliminary data.</text>
</comment>
<keyword evidence="5" id="KW-0158">Chromosome</keyword>
<reference evidence="9" key="1">
    <citation type="submission" date="2022-04" db="EMBL/GenBank/DDBJ databases">
        <title>Carnegiea gigantea Genome sequencing and assembly v2.</title>
        <authorList>
            <person name="Copetti D."/>
            <person name="Sanderson M.J."/>
            <person name="Burquez A."/>
            <person name="Wojciechowski M.F."/>
        </authorList>
    </citation>
    <scope>NUCLEOTIDE SEQUENCE</scope>
    <source>
        <strain evidence="9">SGP5-SGP5p</strain>
        <tissue evidence="9">Aerial part</tissue>
    </source>
</reference>
<evidence type="ECO:0000256" key="3">
    <source>
        <dbReference type="ARBA" id="ARBA00006332"/>
    </source>
</evidence>
<sequence>MEKAQVIPISDLLRRRRPISGTSSLLTSQPHAAALSVEGDAKTLNPNSSSGTKVLKSLSEPSVIIGTLSLPKLGDSLSSGMNSCQRCLSFSDSSASACCDVLDFDFRMIGRKIRVVSWNFTPSKMCGGLVEIIKWEFAEGSISSVDSFPLYSGGVNEDCRKARHNICGLLESVSPVSLIPCTMGSNGNEENLHSFIAEVSSCDCELCNGKDCKKVGPLVERHDGHAFSQTNFVYFNGPASCWHPAMLRLIGNVVSFSGLRKKLVYVGKEEAQLMFVTSNVTCLNYRKLHNKDISYRCVKTNLEGNGELGMYVGVVRGVYMQSMIVELDKEVWLLLMDQLLVVPHSLRVGAVLLLRNVHIVNPRFPWSKMLILGACHKTSISTVSFSSLETG</sequence>
<keyword evidence="10" id="KW-1185">Reference proteome</keyword>
<dbReference type="Pfam" id="PF15491">
    <property type="entry name" value="CTC1_2"/>
    <property type="match status" value="1"/>
</dbReference>
<dbReference type="InterPro" id="IPR028262">
    <property type="entry name" value="CTC1_plant"/>
</dbReference>
<name>A0A9Q1QEG5_9CARY</name>